<dbReference type="AlphaFoldDB" id="A0A6G9CQZ7"/>
<organism evidence="1 2">
    <name type="scientific">Rhodococcus erythropolis</name>
    <name type="common">Arthrobacter picolinophilus</name>
    <dbReference type="NCBI Taxonomy" id="1833"/>
    <lineage>
        <taxon>Bacteria</taxon>
        <taxon>Bacillati</taxon>
        <taxon>Actinomycetota</taxon>
        <taxon>Actinomycetes</taxon>
        <taxon>Mycobacteriales</taxon>
        <taxon>Nocardiaceae</taxon>
        <taxon>Rhodococcus</taxon>
        <taxon>Rhodococcus erythropolis group</taxon>
    </lineage>
</organism>
<sequence length="100" mass="11251">MPNGLPVRIDFPERWNVFAPVYSAHELVVELPTAVGKVFKIPLINGAMRRVIVEEVVDLALAAELSSMVTGHRYTSTSCRRTIVWISYETVFCTITSNLR</sequence>
<proteinExistence type="predicted"/>
<protein>
    <submittedName>
        <fullName evidence="1">Uncharacterized protein</fullName>
    </submittedName>
</protein>
<evidence type="ECO:0000313" key="1">
    <source>
        <dbReference type="EMBL" id="QIP39230.1"/>
    </source>
</evidence>
<gene>
    <name evidence="1" type="ORF">G9444_1986</name>
</gene>
<dbReference type="RefSeq" id="WP_054186885.1">
    <property type="nucleotide sequence ID" value="NZ_CP050124.1"/>
</dbReference>
<dbReference type="Proteomes" id="UP000502345">
    <property type="component" value="Chromosome"/>
</dbReference>
<evidence type="ECO:0000313" key="2">
    <source>
        <dbReference type="Proteomes" id="UP000502345"/>
    </source>
</evidence>
<accession>A0A6G9CQZ7</accession>
<dbReference type="EMBL" id="CP050124">
    <property type="protein sequence ID" value="QIP39230.1"/>
    <property type="molecule type" value="Genomic_DNA"/>
</dbReference>
<reference evidence="1 2" key="1">
    <citation type="submission" date="2020-03" db="EMBL/GenBank/DDBJ databases">
        <title>Screen low temperature-resistant strains for efficient degradation of petroleum hydrocarbons under the low temperature.</title>
        <authorList>
            <person name="Wang Y."/>
            <person name="Chen J."/>
        </authorList>
    </citation>
    <scope>NUCLEOTIDE SEQUENCE [LARGE SCALE GENOMIC DNA]</scope>
    <source>
        <strain evidence="1 2">KB1</strain>
    </source>
</reference>
<name>A0A6G9CQZ7_RHOER</name>